<dbReference type="GO" id="GO:0031625">
    <property type="term" value="F:ubiquitin protein ligase binding"/>
    <property type="evidence" value="ECO:0007669"/>
    <property type="project" value="InterPro"/>
</dbReference>
<dbReference type="InterPro" id="IPR013083">
    <property type="entry name" value="Znf_RING/FYVE/PHD"/>
</dbReference>
<proteinExistence type="inferred from homology"/>
<dbReference type="InterPro" id="IPR045093">
    <property type="entry name" value="Cullin"/>
</dbReference>
<dbReference type="InterPro" id="IPR019559">
    <property type="entry name" value="Cullin_neddylation_domain"/>
</dbReference>
<dbReference type="PROSITE" id="PS50069">
    <property type="entry name" value="CULLIN_2"/>
    <property type="match status" value="1"/>
</dbReference>
<dbReference type="Gene3D" id="3.30.230.130">
    <property type="entry name" value="Cullin, Chain C, Domain 2"/>
    <property type="match status" value="1"/>
</dbReference>
<evidence type="ECO:0000256" key="2">
    <source>
        <dbReference type="ARBA" id="ARBA00004906"/>
    </source>
</evidence>
<evidence type="ECO:0000256" key="3">
    <source>
        <dbReference type="ARBA" id="ARBA00022490"/>
    </source>
</evidence>
<dbReference type="Proteomes" id="UP000694559">
    <property type="component" value="Unplaced"/>
</dbReference>
<keyword evidence="7" id="KW-0677">Repeat</keyword>
<accession>A0A8C6VBB7</accession>
<dbReference type="PROSITE" id="PS00518">
    <property type="entry name" value="ZF_RING_1"/>
    <property type="match status" value="1"/>
</dbReference>
<reference evidence="19" key="2">
    <citation type="submission" date="2025-09" db="UniProtKB">
        <authorList>
            <consortium name="Ensembl"/>
        </authorList>
    </citation>
    <scope>IDENTIFICATION</scope>
</reference>
<comment type="similarity">
    <text evidence="13">Belongs to the cullin family.</text>
</comment>
<evidence type="ECO:0000259" key="18">
    <source>
        <dbReference type="PROSITE" id="PS51873"/>
    </source>
</evidence>
<keyword evidence="3" id="KW-0963">Cytoplasm</keyword>
<feature type="domain" description="Cullin family profile" evidence="15">
    <location>
        <begin position="1299"/>
        <end position="1556"/>
    </location>
</feature>
<dbReference type="InterPro" id="IPR059120">
    <property type="entry name" value="Cullin-like_AB"/>
</dbReference>
<keyword evidence="6" id="KW-0479">Metal-binding</keyword>
<keyword evidence="8 12" id="KW-0863">Zinc-finger</keyword>
<dbReference type="Gene3D" id="1.10.10.10">
    <property type="entry name" value="Winged helix-like DNA-binding domain superfamily/Winged helix DNA-binding domain"/>
    <property type="match status" value="1"/>
</dbReference>
<dbReference type="Pfam" id="PF26557">
    <property type="entry name" value="Cullin_AB"/>
    <property type="match status" value="1"/>
</dbReference>
<feature type="domain" description="RING-type" evidence="16">
    <location>
        <begin position="1755"/>
        <end position="1802"/>
    </location>
</feature>
<keyword evidence="10" id="KW-0862">Zinc</keyword>
<dbReference type="InterPro" id="IPR014722">
    <property type="entry name" value="Rib_uL2_dom2"/>
</dbReference>
<dbReference type="InterPro" id="IPR036390">
    <property type="entry name" value="WH_DNA-bd_sf"/>
</dbReference>
<dbReference type="InterPro" id="IPR047561">
    <property type="entry name" value="BRcat_RBR_CUL9"/>
</dbReference>
<evidence type="ECO:0000256" key="4">
    <source>
        <dbReference type="ARBA" id="ARBA00022499"/>
    </source>
</evidence>
<dbReference type="Gene3D" id="2.30.30.30">
    <property type="match status" value="1"/>
</dbReference>
<dbReference type="InterPro" id="IPR047560">
    <property type="entry name" value="Rcat_RBR_CUL9"/>
</dbReference>
<dbReference type="SMART" id="SM00884">
    <property type="entry name" value="Cullin_Nedd8"/>
    <property type="match status" value="1"/>
</dbReference>
<dbReference type="PROSITE" id="PS51873">
    <property type="entry name" value="TRIAD"/>
    <property type="match status" value="1"/>
</dbReference>
<evidence type="ECO:0000256" key="11">
    <source>
        <dbReference type="ARBA" id="ARBA00022843"/>
    </source>
</evidence>
<dbReference type="SUPFAM" id="SSF48371">
    <property type="entry name" value="ARM repeat"/>
    <property type="match status" value="1"/>
</dbReference>
<dbReference type="GeneTree" id="ENSGT00940000153954"/>
<dbReference type="SUPFAM" id="SSF46785">
    <property type="entry name" value="Winged helix' DNA-binding domain"/>
    <property type="match status" value="1"/>
</dbReference>
<evidence type="ECO:0008006" key="21">
    <source>
        <dbReference type="Google" id="ProtNLM"/>
    </source>
</evidence>
<dbReference type="GO" id="GO:0016740">
    <property type="term" value="F:transferase activity"/>
    <property type="evidence" value="ECO:0007669"/>
    <property type="project" value="UniProtKB-KW"/>
</dbReference>
<dbReference type="Pfam" id="PF11515">
    <property type="entry name" value="Cul7"/>
    <property type="match status" value="1"/>
</dbReference>
<dbReference type="SUPFAM" id="SSF49785">
    <property type="entry name" value="Galactose-binding domain-like"/>
    <property type="match status" value="1"/>
</dbReference>
<dbReference type="InterPro" id="IPR001841">
    <property type="entry name" value="Znf_RING"/>
</dbReference>
<organism evidence="19 20">
    <name type="scientific">Naja naja</name>
    <name type="common">Indian cobra</name>
    <dbReference type="NCBI Taxonomy" id="35670"/>
    <lineage>
        <taxon>Eukaryota</taxon>
        <taxon>Metazoa</taxon>
        <taxon>Chordata</taxon>
        <taxon>Craniata</taxon>
        <taxon>Vertebrata</taxon>
        <taxon>Euteleostomi</taxon>
        <taxon>Lepidosauria</taxon>
        <taxon>Squamata</taxon>
        <taxon>Bifurcata</taxon>
        <taxon>Unidentata</taxon>
        <taxon>Episquamata</taxon>
        <taxon>Toxicofera</taxon>
        <taxon>Serpentes</taxon>
        <taxon>Colubroidea</taxon>
        <taxon>Elapidae</taxon>
        <taxon>Elapinae</taxon>
        <taxon>Naja</taxon>
    </lineage>
</organism>
<dbReference type="Gene3D" id="3.30.40.10">
    <property type="entry name" value="Zinc/RING finger domain, C3HC4 (zinc finger)"/>
    <property type="match status" value="1"/>
</dbReference>
<dbReference type="InterPro" id="IPR036388">
    <property type="entry name" value="WH-like_DNA-bd_sf"/>
</dbReference>
<dbReference type="PANTHER" id="PTHR22771:SF4">
    <property type="entry name" value="CULLIN 7-RELATED"/>
    <property type="match status" value="1"/>
</dbReference>
<evidence type="ECO:0000259" key="15">
    <source>
        <dbReference type="PROSITE" id="PS50069"/>
    </source>
</evidence>
<dbReference type="InterPro" id="IPR017907">
    <property type="entry name" value="Znf_RING_CS"/>
</dbReference>
<dbReference type="InterPro" id="IPR016024">
    <property type="entry name" value="ARM-type_fold"/>
</dbReference>
<keyword evidence="14" id="KW-0175">Coiled coil</keyword>
<dbReference type="SUPFAM" id="SSF63748">
    <property type="entry name" value="Tudor/PWWP/MBT"/>
    <property type="match status" value="1"/>
</dbReference>
<keyword evidence="5" id="KW-0808">Transferase</keyword>
<evidence type="ECO:0000256" key="7">
    <source>
        <dbReference type="ARBA" id="ARBA00022737"/>
    </source>
</evidence>
<feature type="domain" description="RING-type" evidence="16">
    <location>
        <begin position="1921"/>
        <end position="1964"/>
    </location>
</feature>
<dbReference type="Gene3D" id="1.25.10.10">
    <property type="entry name" value="Leucine-rich Repeat Variant"/>
    <property type="match status" value="1"/>
</dbReference>
<dbReference type="UniPathway" id="UPA00143"/>
<evidence type="ECO:0000313" key="19">
    <source>
        <dbReference type="Ensembl" id="ENSNNAP00000003548.1"/>
    </source>
</evidence>
<dbReference type="InterPro" id="IPR047562">
    <property type="entry name" value="RING-HC_RBR_CUL9"/>
</dbReference>
<dbReference type="SMART" id="SM01337">
    <property type="entry name" value="APC10"/>
    <property type="match status" value="1"/>
</dbReference>
<dbReference type="Ensembl" id="ENSNNAT00000003723.1">
    <property type="protein sequence ID" value="ENSNNAP00000003548.1"/>
    <property type="gene ID" value="ENSNNAG00000002200.1"/>
</dbReference>
<dbReference type="InterPro" id="IPR004939">
    <property type="entry name" value="APC_su10/DOC_dom"/>
</dbReference>
<reference evidence="19" key="1">
    <citation type="submission" date="2025-08" db="UniProtKB">
        <authorList>
            <consortium name="Ensembl"/>
        </authorList>
    </citation>
    <scope>IDENTIFICATION</scope>
</reference>
<feature type="domain" description="DOC" evidence="17">
    <location>
        <begin position="905"/>
        <end position="1084"/>
    </location>
</feature>
<evidence type="ECO:0000256" key="5">
    <source>
        <dbReference type="ARBA" id="ARBA00022679"/>
    </source>
</evidence>
<dbReference type="InterPro" id="IPR011989">
    <property type="entry name" value="ARM-like"/>
</dbReference>
<comment type="pathway">
    <text evidence="2">Protein modification; protein ubiquitination.</text>
</comment>
<dbReference type="InterPro" id="IPR002867">
    <property type="entry name" value="IBR_dom"/>
</dbReference>
<dbReference type="InterPro" id="IPR056405">
    <property type="entry name" value="ARM_CUL7_CUL9"/>
</dbReference>
<dbReference type="CDD" id="cd20347">
    <property type="entry name" value="BRcat_RBR_CUL9"/>
    <property type="match status" value="1"/>
</dbReference>
<keyword evidence="9" id="KW-0833">Ubl conjugation pathway</keyword>
<evidence type="ECO:0000256" key="6">
    <source>
        <dbReference type="ARBA" id="ARBA00022723"/>
    </source>
</evidence>
<dbReference type="InterPro" id="IPR044066">
    <property type="entry name" value="TRIAD_supradom"/>
</dbReference>
<keyword evidence="11" id="KW-0832">Ubl conjugation</keyword>
<dbReference type="Pfam" id="PF24742">
    <property type="entry name" value="ARM_CUL7_CUL9"/>
    <property type="match status" value="1"/>
</dbReference>
<dbReference type="Pfam" id="PF23168">
    <property type="entry name" value="CUL7_CUL9_N"/>
    <property type="match status" value="1"/>
</dbReference>
<dbReference type="SUPFAM" id="SSF75632">
    <property type="entry name" value="Cullin homology domain"/>
    <property type="match status" value="1"/>
</dbReference>
<dbReference type="GO" id="GO:0008270">
    <property type="term" value="F:zinc ion binding"/>
    <property type="evidence" value="ECO:0007669"/>
    <property type="project" value="UniProtKB-KW"/>
</dbReference>
<dbReference type="GO" id="GO:0006511">
    <property type="term" value="P:ubiquitin-dependent protein catabolic process"/>
    <property type="evidence" value="ECO:0007669"/>
    <property type="project" value="InterPro"/>
</dbReference>
<dbReference type="GO" id="GO:0016567">
    <property type="term" value="P:protein ubiquitination"/>
    <property type="evidence" value="ECO:0007669"/>
    <property type="project" value="UniProtKB-UniPathway"/>
</dbReference>
<dbReference type="PROSITE" id="PS51284">
    <property type="entry name" value="DOC"/>
    <property type="match status" value="1"/>
</dbReference>
<dbReference type="PROSITE" id="PS50089">
    <property type="entry name" value="ZF_RING_2"/>
    <property type="match status" value="2"/>
</dbReference>
<feature type="domain" description="RING-type" evidence="18">
    <location>
        <begin position="1751"/>
        <end position="1968"/>
    </location>
</feature>
<dbReference type="InterPro" id="IPR008979">
    <property type="entry name" value="Galactose-bd-like_sf"/>
</dbReference>
<sequence>MVGEKRNGNLGPKLQAYAEELIRQRRGHDGRTEYLIRWSILSLDDNVENTTHAASTENKMDNILMWMSAEEVYANCPTLLGKRKPEGQRVKEEKSPSTFPSDVTVDEASLHEMKADVRSLVQRANRQMARTSGPESSILNTVHVLSAYASIGSLTGVFKETGALDLLMKMLCNEEKQIRRSAGKMLRALASHDAGSRAYVLLSLSQQDGIEQHMDFDSRYTLLELFAETTSSEEHCMSFEGIHLPQIPGKLLFSLVKRYLCVTSLMDKLNSTTELGGDHQDSSAPSSTFGEKSRAQREFDFSMAMANLISELVRVMGWDRSQERELLSLTNAQPRIIRSIFQPKGSTCTAVQVPLVTSKPSPRKKESLPFMTLSDFSSRSSYVEYVQESLKPGMTVRMLEEYEEIDAGDEGEFRQSNSGMPPVQVLWQSTGQTYWVHWHMIEIIGSREQNEEDACVERDRGATQTFYCKPLGGLYCLPYLVDQLYENSGMLNRAEWWELLFFIKKLEQHEQQEIVQFIQRNHEEQGLIQLSISVELARKLLPLLSKYCQGCTQNDLQNSHIYLKYTLSKGSSEQDCQSVDMTSAKDSGFSEAMAFKNQRNPFLLKCLLQCCLQQRRLTHTFFSGKVSGKRNSLEKLADIVDTIQKSSSEVALQVAGLRFIIKILEDEPVTTIDFKSFFVLLREKMVKMLVELLSNQLKEKLLMVTALRLLYVLMAKYDWRILFATEGGVRAVLGCMQEYSTSALILQAGLAALKVLVGAGNCELIGTSGKSYPLNHSDAQMMREIFASIGSASSKESDNLLCVICIILLSFYQQVVQEFIRFLHRLATTNKDCAVVMCRVGTKEALTKAMDKHNSNLLLVTELRDLVTDCEKYASLYKKMTTSILAGCIQMVLGQIEEHRRSHQPINIPFFDVFLRNLCQGSNVEVKEDKCWERIEVSSNPHRANKLTDKNPKTYWESNGSTGSHYINVYIHRGVVVRQMTLIVASEDSSYMPARIVVMGGENTSSITNELNTVNVLPTANRVVLLENMGRFWPIIQIKIKRCQQGGIDTRVRGIEVLGPKPTFWPIFKEQLCRRTYLFYTTKAHTWCQEILEDRMQLLQLFNRLNSALRHEQVFANRFLPDDEAAQALGKTCWEALITPLVQSITSPDSSGISPMSWLLTQYLENLHAARNSMSRASIFNSRVRRLSHLLVHVDSAGPELEELKPPIKTSDFRSPMLPPPALPSLVEMCLCLFSVVQVKCFLESSWQAPDFVEQYCRTYQRLRTAMEELFGQQISFMLALCHGFSGALLQLSFLTAMHVSEQFARYIDRWIQQSWADSGNVETFQCLQQSLEPVLFLADLELANTFERFYRYYLGDRLLSQGKTWLESSVVDHIGICFPNRFPQQMLKNLSDMEEQQQQFHLFQLQQLDKHLLELDQQGNQEEEEEEEENEEEEAEVKVLALSPRCWTISPLCYLEDPARFFPSSLTFSVFLSDFFSSLLGRSHFGMEHTKPQRLQWTWLGHAELKYQGYILQVSTLQMYILLCFNHAEEVSVETLLEVTGLSPVLLSHALKPLTKENGILTQRQKNEGCALEKKRNTICCLLVQILKAEKEMHIDNLVFKVWNSRKFLNFCCSSTDVLSCILHLLSQGYIQRQEDNPHILEYISADPTTPHRGQAQLDTFGLDTEQVLMETVLLPMGRTMNQEEVELLMTQTVEKVSDTLSVTADIAQHLLIHCKWNVDVLIQRYTEDQESMLFFSGLQVRNPQPPSSPVTQCPVCVNPLSETDDLPLLCCMHYCCKSCWNEYLTTRIEQNLILNCTCPISDCPAQPTTAFIRSIISSKEVIAKYEKALLRGYVECCSNLTWCTNPQGCDQILCKEGLCYGEACSKCSWISCFSCNFPEAHYPASCSHMSQWMDDGGFYEGMTVEAQSKHLAKLISKRCPSCQAQIEKNEGCLHMTCAKCNHGFCWRCLKPWKPTHKDYYNCSAMVSKAARQEKRFQDYNERCIFHHKAKEFAMNLRSRVSTVSDMPQIRTLTFVVDACKVLEQARKVLAYSCIYSYYNQDTEKMDIMEQQSENLELHTNALQILLEEMLLYCQDLASSIRLLKAKHFNIGLELVRRIQERLLSILHHATQDFRVGFQTRQSSEQGGIKLSNVLNGTSAYKQ</sequence>
<protein>
    <recommendedName>
        <fullName evidence="21">Cullin 7</fullName>
    </recommendedName>
</protein>
<evidence type="ECO:0000259" key="16">
    <source>
        <dbReference type="PROSITE" id="PS50089"/>
    </source>
</evidence>
<dbReference type="GO" id="GO:0005737">
    <property type="term" value="C:cytoplasm"/>
    <property type="evidence" value="ECO:0007669"/>
    <property type="project" value="UniProtKB-SubCell"/>
</dbReference>
<keyword evidence="20" id="KW-1185">Reference proteome</keyword>
<dbReference type="SUPFAM" id="SSF57850">
    <property type="entry name" value="RING/U-box"/>
    <property type="match status" value="2"/>
</dbReference>
<dbReference type="Pfam" id="PF01485">
    <property type="entry name" value="IBR"/>
    <property type="match status" value="1"/>
</dbReference>
<dbReference type="Gene3D" id="1.20.120.1750">
    <property type="match status" value="1"/>
</dbReference>
<evidence type="ECO:0000313" key="20">
    <source>
        <dbReference type="Proteomes" id="UP000694559"/>
    </source>
</evidence>
<dbReference type="InterPro" id="IPR021097">
    <property type="entry name" value="CPH_domain"/>
</dbReference>
<comment type="subcellular location">
    <subcellularLocation>
        <location evidence="1">Cytoplasm</location>
    </subcellularLocation>
</comment>
<dbReference type="InterPro" id="IPR016158">
    <property type="entry name" value="Cullin_homology"/>
</dbReference>
<dbReference type="Pfam" id="PF22191">
    <property type="entry name" value="IBR_1"/>
    <property type="match status" value="1"/>
</dbReference>
<evidence type="ECO:0000256" key="14">
    <source>
        <dbReference type="SAM" id="Coils"/>
    </source>
</evidence>
<evidence type="ECO:0000256" key="13">
    <source>
        <dbReference type="PROSITE-ProRule" id="PRU00330"/>
    </source>
</evidence>
<dbReference type="CDD" id="cd20359">
    <property type="entry name" value="Rcat_RBR_CUL9"/>
    <property type="match status" value="1"/>
</dbReference>
<name>A0A8C6VBB7_NAJNA</name>
<dbReference type="Gene3D" id="2.60.120.260">
    <property type="entry name" value="Galactose-binding domain-like"/>
    <property type="match status" value="1"/>
</dbReference>
<feature type="coiled-coil region" evidence="14">
    <location>
        <begin position="1406"/>
        <end position="1444"/>
    </location>
</feature>
<dbReference type="InterPro" id="IPR036317">
    <property type="entry name" value="Cullin_homology_sf"/>
</dbReference>
<evidence type="ECO:0000256" key="9">
    <source>
        <dbReference type="ARBA" id="ARBA00022786"/>
    </source>
</evidence>
<dbReference type="CDD" id="cd16624">
    <property type="entry name" value="RING-HC_RBR_CUL9"/>
    <property type="match status" value="1"/>
</dbReference>
<dbReference type="SMART" id="SM00647">
    <property type="entry name" value="IBR"/>
    <property type="match status" value="2"/>
</dbReference>
<keyword evidence="4" id="KW-1017">Isopeptide bond</keyword>
<evidence type="ECO:0000256" key="8">
    <source>
        <dbReference type="ARBA" id="ARBA00022771"/>
    </source>
</evidence>
<evidence type="ECO:0000256" key="1">
    <source>
        <dbReference type="ARBA" id="ARBA00004496"/>
    </source>
</evidence>
<evidence type="ECO:0000256" key="12">
    <source>
        <dbReference type="PROSITE-ProRule" id="PRU00175"/>
    </source>
</evidence>
<dbReference type="PANTHER" id="PTHR22771">
    <property type="entry name" value="CULLIN AND GALACTOSE-BINDING DOMAIN-CONTAINING"/>
    <property type="match status" value="1"/>
</dbReference>
<dbReference type="InterPro" id="IPR055486">
    <property type="entry name" value="CUL7/CUL9_N"/>
</dbReference>
<dbReference type="Pfam" id="PF26000">
    <property type="entry name" value="UBA_ARIH2_N"/>
    <property type="match status" value="1"/>
</dbReference>
<dbReference type="Pfam" id="PF03256">
    <property type="entry name" value="ANAPC10"/>
    <property type="match status" value="1"/>
</dbReference>
<evidence type="ECO:0000259" key="17">
    <source>
        <dbReference type="PROSITE" id="PS51284"/>
    </source>
</evidence>
<evidence type="ECO:0000256" key="10">
    <source>
        <dbReference type="ARBA" id="ARBA00022833"/>
    </source>
</evidence>